<dbReference type="Proteomes" id="UP000075636">
    <property type="component" value="Unassembled WGS sequence"/>
</dbReference>
<sequence>MICVASDRPVSSGRKPGASFAGFGRTVSAEDRRRWREAMSRRAQDAFARGQAALQVGNTSLGLFWLERAERMSRHNPNLKWSVGLACLSAGRITDCLVRMENLRQDFGLREAAFLEVICLVRLQRTDDATSRMQDALSRFHATPQTHPLARQIASEAERPGWMTASNTGTVFVGTSRPFRLFLDGRERLQGTGGGTYDLPEGWRSARFLEIRAGRRHVLGSPLDIAALTRCESFVEATGDGLNGWIWSPAEPEYSPRILLWDGSTARAEALSEDVDSDIPLARTRVFHVPANRLPEEDAGPLDLRDENGRLLTGAPVDPRVGQLLSGRPGTLPVRLRPVKVRGWKARLRHPHISPGCAVVIPVYADLRRTMACLRTVLATCPDDVSVIVVDDATPEPLLARELDQLAEQGRITLIRHAQNRGFPISANDGMKAAQGRDILLLNSDTLVPAGWVERLRARLAFTDVGTATPLSNDATILSYPAVDRPNPVPSLAEMRALDRLCQATFRHEDASSRDGLELPTAHGFCMAISAECLAEAGLFREDLFAQGYGEENDFCLRASAKGFRHIAAPELFVAHVGSASFGTARKSLGARNLKILNALHPGYDRLVQRFIDADPLHDIRRRLDIARLIRLAGNRVALLMVQHDAGGGVGRVVRERSEMFDAGGGFALALRPHEQGCRLEDALDDRRFPNLKFRLPDELPLLLDVLRAVRVEAVEWHHLIGHAPCIRTLHERLGVPYDVFIHDHVWFCPRISLCDGEGRYCGEPDIAGCEQCVTRWGSYLGEDIPVPELVARSGRELSSARRLMAPCEDTVRRIRRHFPDLTIAAVALEDDTALYRSIRTDHRAAYGQPLRVCVVGGISQWKGYDTLLALAAEIQMHHLSIELSLVGHTHDDDALMALGVRVTGEYREDEVQELIRQQQPDVGLIPSIAPETWCYALGQIWRGGLEAVCFDLGAQGERVNRSGTGLAVPLGIPPFQLAMLLLRRWSDAR</sequence>
<dbReference type="InterPro" id="IPR029044">
    <property type="entry name" value="Nucleotide-diphossugar_trans"/>
</dbReference>
<evidence type="ECO:0000313" key="6">
    <source>
        <dbReference type="Proteomes" id="UP000075636"/>
    </source>
</evidence>
<keyword evidence="3 5" id="KW-0808">Transferase</keyword>
<organism evidence="5 6">
    <name type="scientific">Gluconobacter albidus</name>
    <dbReference type="NCBI Taxonomy" id="318683"/>
    <lineage>
        <taxon>Bacteria</taxon>
        <taxon>Pseudomonadati</taxon>
        <taxon>Pseudomonadota</taxon>
        <taxon>Alphaproteobacteria</taxon>
        <taxon>Acetobacterales</taxon>
        <taxon>Acetobacteraceae</taxon>
        <taxon>Gluconobacter</taxon>
    </lineage>
</organism>
<dbReference type="PATRIC" id="fig|318683.6.peg.3469"/>
<proteinExistence type="inferred from homology"/>
<dbReference type="EMBL" id="LHZR01000106">
    <property type="protein sequence ID" value="KXV48013.1"/>
    <property type="molecule type" value="Genomic_DNA"/>
</dbReference>
<evidence type="ECO:0000256" key="2">
    <source>
        <dbReference type="ARBA" id="ARBA00022676"/>
    </source>
</evidence>
<gene>
    <name evidence="5" type="ORF">AD945_08680</name>
</gene>
<accession>A0A149TIQ4</accession>
<feature type="domain" description="Glycosyltransferase 2-like" evidence="4">
    <location>
        <begin position="359"/>
        <end position="466"/>
    </location>
</feature>
<protein>
    <submittedName>
        <fullName evidence="5">Glycosyl transferase</fullName>
    </submittedName>
</protein>
<dbReference type="Gene3D" id="3.40.50.2000">
    <property type="entry name" value="Glycogen Phosphorylase B"/>
    <property type="match status" value="1"/>
</dbReference>
<dbReference type="STRING" id="318683.A0U94_11065"/>
<keyword evidence="2" id="KW-0328">Glycosyltransferase</keyword>
<dbReference type="SUPFAM" id="SSF53756">
    <property type="entry name" value="UDP-Glycosyltransferase/glycogen phosphorylase"/>
    <property type="match status" value="1"/>
</dbReference>
<reference evidence="5 6" key="1">
    <citation type="submission" date="2015-06" db="EMBL/GenBank/DDBJ databases">
        <title>Improved classification and identification of acetic acid bacteria using matrix-assisted laser desorption/ionization time-of-flight mass spectrometry; Gluconobacter nephelii and Gluconobacter uchimurae are later heterotypic synonyms of Gluconobacter japonicus and Gluconobacter oxydans, respectively.</title>
        <authorList>
            <person name="Li L."/>
            <person name="Cleenwerck I."/>
            <person name="De Vuyst L."/>
            <person name="Vandamme P."/>
        </authorList>
    </citation>
    <scope>NUCLEOTIDE SEQUENCE [LARGE SCALE GENOMIC DNA]</scope>
    <source>
        <strain evidence="5 6">LMG 1768</strain>
    </source>
</reference>
<comment type="caution">
    <text evidence="5">The sequence shown here is derived from an EMBL/GenBank/DDBJ whole genome shotgun (WGS) entry which is preliminary data.</text>
</comment>
<dbReference type="Gene3D" id="3.90.550.10">
    <property type="entry name" value="Spore Coat Polysaccharide Biosynthesis Protein SpsA, Chain A"/>
    <property type="match status" value="1"/>
</dbReference>
<name>A0A149TIQ4_9PROT</name>
<dbReference type="AlphaFoldDB" id="A0A149TIQ4"/>
<dbReference type="PANTHER" id="PTHR43179:SF12">
    <property type="entry name" value="GALACTOFURANOSYLTRANSFERASE GLFT2"/>
    <property type="match status" value="1"/>
</dbReference>
<dbReference type="SUPFAM" id="SSF53448">
    <property type="entry name" value="Nucleotide-diphospho-sugar transferases"/>
    <property type="match status" value="1"/>
</dbReference>
<dbReference type="GO" id="GO:0016757">
    <property type="term" value="F:glycosyltransferase activity"/>
    <property type="evidence" value="ECO:0007669"/>
    <property type="project" value="UniProtKB-KW"/>
</dbReference>
<evidence type="ECO:0000313" key="5">
    <source>
        <dbReference type="EMBL" id="KXV48013.1"/>
    </source>
</evidence>
<dbReference type="Pfam" id="PF00535">
    <property type="entry name" value="Glycos_transf_2"/>
    <property type="match status" value="1"/>
</dbReference>
<comment type="similarity">
    <text evidence="1">Belongs to the glycosyltransferase 2 family.</text>
</comment>
<evidence type="ECO:0000256" key="1">
    <source>
        <dbReference type="ARBA" id="ARBA00006739"/>
    </source>
</evidence>
<dbReference type="InterPro" id="IPR001173">
    <property type="entry name" value="Glyco_trans_2-like"/>
</dbReference>
<evidence type="ECO:0000259" key="4">
    <source>
        <dbReference type="Pfam" id="PF00535"/>
    </source>
</evidence>
<dbReference type="PANTHER" id="PTHR43179">
    <property type="entry name" value="RHAMNOSYLTRANSFERASE WBBL"/>
    <property type="match status" value="1"/>
</dbReference>
<evidence type="ECO:0000256" key="3">
    <source>
        <dbReference type="ARBA" id="ARBA00022679"/>
    </source>
</evidence>